<evidence type="ECO:0000256" key="6">
    <source>
        <dbReference type="ARBA" id="ARBA00023136"/>
    </source>
</evidence>
<keyword evidence="9" id="KW-1185">Reference proteome</keyword>
<dbReference type="EMBL" id="JACSNR010000005">
    <property type="protein sequence ID" value="MBM6923280.1"/>
    <property type="molecule type" value="Genomic_DNA"/>
</dbReference>
<evidence type="ECO:0000313" key="9">
    <source>
        <dbReference type="Proteomes" id="UP000724149"/>
    </source>
</evidence>
<feature type="transmembrane region" description="Helical" evidence="7">
    <location>
        <begin position="88"/>
        <end position="113"/>
    </location>
</feature>
<organism evidence="8 9">
    <name type="scientific">Hydrogenoanaerobacterium saccharovorans</name>
    <dbReference type="NCBI Taxonomy" id="474960"/>
    <lineage>
        <taxon>Bacteria</taxon>
        <taxon>Bacillati</taxon>
        <taxon>Bacillota</taxon>
        <taxon>Clostridia</taxon>
        <taxon>Eubacteriales</taxon>
        <taxon>Oscillospiraceae</taxon>
        <taxon>Hydrogenoanaerobacterium</taxon>
    </lineage>
</organism>
<feature type="transmembrane region" description="Helical" evidence="7">
    <location>
        <begin position="379"/>
        <end position="403"/>
    </location>
</feature>
<proteinExistence type="predicted"/>
<dbReference type="PANTHER" id="PTHR43549">
    <property type="entry name" value="MULTIDRUG RESISTANCE PROTEIN YPNP-RELATED"/>
    <property type="match status" value="1"/>
</dbReference>
<comment type="caution">
    <text evidence="8">The sequence shown here is derived from an EMBL/GenBank/DDBJ whole genome shotgun (WGS) entry which is preliminary data.</text>
</comment>
<dbReference type="InterPro" id="IPR052031">
    <property type="entry name" value="Membrane_Transporter-Flippase"/>
</dbReference>
<keyword evidence="2" id="KW-0813">Transport</keyword>
<evidence type="ECO:0000256" key="2">
    <source>
        <dbReference type="ARBA" id="ARBA00022448"/>
    </source>
</evidence>
<evidence type="ECO:0000256" key="3">
    <source>
        <dbReference type="ARBA" id="ARBA00022475"/>
    </source>
</evidence>
<feature type="transmembrane region" description="Helical" evidence="7">
    <location>
        <begin position="277"/>
        <end position="299"/>
    </location>
</feature>
<feature type="transmembrane region" description="Helical" evidence="7">
    <location>
        <begin position="189"/>
        <end position="211"/>
    </location>
</feature>
<dbReference type="NCBIfam" id="TIGR00797">
    <property type="entry name" value="matE"/>
    <property type="match status" value="1"/>
</dbReference>
<dbReference type="PIRSF" id="PIRSF006603">
    <property type="entry name" value="DinF"/>
    <property type="match status" value="1"/>
</dbReference>
<evidence type="ECO:0000313" key="8">
    <source>
        <dbReference type="EMBL" id="MBM6923280.1"/>
    </source>
</evidence>
<keyword evidence="4 7" id="KW-0812">Transmembrane</keyword>
<dbReference type="Proteomes" id="UP000724149">
    <property type="component" value="Unassembled WGS sequence"/>
</dbReference>
<feature type="transmembrane region" description="Helical" evidence="7">
    <location>
        <begin position="52"/>
        <end position="76"/>
    </location>
</feature>
<keyword evidence="3" id="KW-1003">Cell membrane</keyword>
<feature type="transmembrane region" description="Helical" evidence="7">
    <location>
        <begin position="409"/>
        <end position="429"/>
    </location>
</feature>
<reference evidence="8 9" key="1">
    <citation type="journal article" date="2021" name="Sci. Rep.">
        <title>The distribution of antibiotic resistance genes in chicken gut microbiota commensals.</title>
        <authorList>
            <person name="Juricova H."/>
            <person name="Matiasovicova J."/>
            <person name="Kubasova T."/>
            <person name="Cejkova D."/>
            <person name="Rychlik I."/>
        </authorList>
    </citation>
    <scope>NUCLEOTIDE SEQUENCE [LARGE SCALE GENOMIC DNA]</scope>
    <source>
        <strain evidence="8 9">An564</strain>
    </source>
</reference>
<evidence type="ECO:0000256" key="1">
    <source>
        <dbReference type="ARBA" id="ARBA00004651"/>
    </source>
</evidence>
<gene>
    <name evidence="8" type="ORF">H9X81_06215</name>
</gene>
<dbReference type="InterPro" id="IPR002528">
    <property type="entry name" value="MATE_fam"/>
</dbReference>
<sequence>MTSGSIGKRMMFFALPLLLGNLFQQLYNTVDSLIVGNFLGSSALAAVSSSGSLIFMLIGFLSGISAGAGVVISQYFRAEDVPNIQRAVHTTVAFGIAAGLLMTIVGILLSPQILAWMGTPESVMPESISYLQIYFSGSLGFVLYNVFVGILQAVGDSQHPLYYLMASSVINLVLDILFIGFFHTGVSGAALATVISQVFSAILCFVQLLRTKESYQLRLSSIRFDLPMLGRIIRIGLPSGIQNSIIAFANVVVQSYINAFGEMAMAGYGAYTKIEGFAFLPINSFTMAMTTFVGQNLGAGQTERTRKGARFGILVTVVMAELIGVIVMLFAPQLIAAFDSTPAVVQFGVEKARTAALFYCLLAYSHSVASVIRGAGKAVVSMLIMMTFWCVVRVAFLAVSIPFTHSVLMVYAVYPLTWALSSVAFFFYYRRANWLNQ</sequence>
<dbReference type="Pfam" id="PF01554">
    <property type="entry name" value="MatE"/>
    <property type="match status" value="2"/>
</dbReference>
<dbReference type="PANTHER" id="PTHR43549:SF3">
    <property type="entry name" value="MULTIDRUG RESISTANCE PROTEIN YPNP-RELATED"/>
    <property type="match status" value="1"/>
</dbReference>
<feature type="transmembrane region" description="Helical" evidence="7">
    <location>
        <begin position="311"/>
        <end position="335"/>
    </location>
</feature>
<feature type="transmembrane region" description="Helical" evidence="7">
    <location>
        <begin position="355"/>
        <end position="372"/>
    </location>
</feature>
<keyword evidence="6 7" id="KW-0472">Membrane</keyword>
<feature type="transmembrane region" description="Helical" evidence="7">
    <location>
        <begin position="161"/>
        <end position="183"/>
    </location>
</feature>
<dbReference type="CDD" id="cd13138">
    <property type="entry name" value="MATE_yoeA_like"/>
    <property type="match status" value="1"/>
</dbReference>
<comment type="subcellular location">
    <subcellularLocation>
        <location evidence="1">Cell membrane</location>
        <topology evidence="1">Multi-pass membrane protein</topology>
    </subcellularLocation>
</comment>
<accession>A0ABS2GLC9</accession>
<dbReference type="InterPro" id="IPR048279">
    <property type="entry name" value="MdtK-like"/>
</dbReference>
<evidence type="ECO:0000256" key="5">
    <source>
        <dbReference type="ARBA" id="ARBA00022989"/>
    </source>
</evidence>
<protein>
    <submittedName>
        <fullName evidence="8">MATE family efflux transporter</fullName>
    </submittedName>
</protein>
<keyword evidence="5 7" id="KW-1133">Transmembrane helix</keyword>
<evidence type="ECO:0000256" key="4">
    <source>
        <dbReference type="ARBA" id="ARBA00022692"/>
    </source>
</evidence>
<feature type="transmembrane region" description="Helical" evidence="7">
    <location>
        <begin position="232"/>
        <end position="257"/>
    </location>
</feature>
<name>A0ABS2GLC9_9FIRM</name>
<evidence type="ECO:0000256" key="7">
    <source>
        <dbReference type="SAM" id="Phobius"/>
    </source>
</evidence>
<feature type="transmembrane region" description="Helical" evidence="7">
    <location>
        <begin position="133"/>
        <end position="154"/>
    </location>
</feature>